<dbReference type="EMBL" id="CP158165">
    <property type="protein sequence ID" value="XBV25852.1"/>
    <property type="molecule type" value="Genomic_DNA"/>
</dbReference>
<reference evidence="4" key="1">
    <citation type="submission" date="2024-06" db="EMBL/GenBank/DDBJ databases">
        <title>Kribbella sp. strain HUAS MG21 genome sequences.</title>
        <authorList>
            <person name="Mo P."/>
        </authorList>
    </citation>
    <scope>NUCLEOTIDE SEQUENCE</scope>
    <source>
        <strain evidence="4">HUAS MG21</strain>
    </source>
</reference>
<evidence type="ECO:0000256" key="2">
    <source>
        <dbReference type="ARBA" id="ARBA00023315"/>
    </source>
</evidence>
<sequence>MIRPAVPADAEAVAAIARAAFEHYIPRIGMAPVPMLVDYEAAVAAQKVWVATDTDAVIGFVLLEDEPDALLLDVLAVSPAAQGKGIGAALLTFAETEARRRNYRRITLYTNAAMTENLAYYPRHGYTETARETIHDRHRVLFEKAL</sequence>
<evidence type="ECO:0000256" key="1">
    <source>
        <dbReference type="ARBA" id="ARBA00022679"/>
    </source>
</evidence>
<accession>A0AAU7TGH7</accession>
<keyword evidence="2" id="KW-0012">Acyltransferase</keyword>
<dbReference type="AlphaFoldDB" id="A0AAU7TGH7"/>
<dbReference type="InterPro" id="IPR050832">
    <property type="entry name" value="Bact_Acetyltransf"/>
</dbReference>
<dbReference type="PANTHER" id="PTHR43877">
    <property type="entry name" value="AMINOALKYLPHOSPHONATE N-ACETYLTRANSFERASE-RELATED-RELATED"/>
    <property type="match status" value="1"/>
</dbReference>
<dbReference type="RefSeq" id="WP_350278659.1">
    <property type="nucleotide sequence ID" value="NZ_CP158165.1"/>
</dbReference>
<evidence type="ECO:0000313" key="4">
    <source>
        <dbReference type="EMBL" id="XBV25852.1"/>
    </source>
</evidence>
<gene>
    <name evidence="4" type="ORF">ABN611_05375</name>
</gene>
<dbReference type="GO" id="GO:0016747">
    <property type="term" value="F:acyltransferase activity, transferring groups other than amino-acyl groups"/>
    <property type="evidence" value="ECO:0007669"/>
    <property type="project" value="InterPro"/>
</dbReference>
<dbReference type="Gene3D" id="3.40.630.30">
    <property type="match status" value="1"/>
</dbReference>
<dbReference type="CDD" id="cd04301">
    <property type="entry name" value="NAT_SF"/>
    <property type="match status" value="1"/>
</dbReference>
<proteinExistence type="predicted"/>
<evidence type="ECO:0000259" key="3">
    <source>
        <dbReference type="PROSITE" id="PS51186"/>
    </source>
</evidence>
<dbReference type="InterPro" id="IPR000182">
    <property type="entry name" value="GNAT_dom"/>
</dbReference>
<dbReference type="InterPro" id="IPR016181">
    <property type="entry name" value="Acyl_CoA_acyltransferase"/>
</dbReference>
<protein>
    <submittedName>
        <fullName evidence="4">GNAT family N-acetyltransferase</fullName>
    </submittedName>
</protein>
<dbReference type="PROSITE" id="PS51186">
    <property type="entry name" value="GNAT"/>
    <property type="match status" value="1"/>
</dbReference>
<dbReference type="SUPFAM" id="SSF55729">
    <property type="entry name" value="Acyl-CoA N-acyltransferases (Nat)"/>
    <property type="match status" value="1"/>
</dbReference>
<feature type="domain" description="N-acetyltransferase" evidence="3">
    <location>
        <begin position="1"/>
        <end position="146"/>
    </location>
</feature>
<organism evidence="4">
    <name type="scientific">Kribbella sp. HUAS MG21</name>
    <dbReference type="NCBI Taxonomy" id="3160966"/>
    <lineage>
        <taxon>Bacteria</taxon>
        <taxon>Bacillati</taxon>
        <taxon>Actinomycetota</taxon>
        <taxon>Actinomycetes</taxon>
        <taxon>Propionibacteriales</taxon>
        <taxon>Kribbellaceae</taxon>
        <taxon>Kribbella</taxon>
    </lineage>
</organism>
<dbReference type="Pfam" id="PF13508">
    <property type="entry name" value="Acetyltransf_7"/>
    <property type="match status" value="1"/>
</dbReference>
<name>A0AAU7TGH7_9ACTN</name>
<keyword evidence="1" id="KW-0808">Transferase</keyword>